<sequence>MRVPAWLLLPVRPTSSTPFLGALEVGETVQGSQRPRAAQAPSGGERSRGALMAQISGKESGALLIEHSWDFAGDGAFEIGA</sequence>
<evidence type="ECO:0000256" key="1">
    <source>
        <dbReference type="SAM" id="MobiDB-lite"/>
    </source>
</evidence>
<protein>
    <submittedName>
        <fullName evidence="2">Uncharacterized protein</fullName>
    </submittedName>
</protein>
<evidence type="ECO:0000313" key="3">
    <source>
        <dbReference type="Proteomes" id="UP001066276"/>
    </source>
</evidence>
<evidence type="ECO:0000313" key="2">
    <source>
        <dbReference type="EMBL" id="KAJ1136154.1"/>
    </source>
</evidence>
<proteinExistence type="predicted"/>
<name>A0AAV7Q7C6_PLEWA</name>
<feature type="region of interest" description="Disordered" evidence="1">
    <location>
        <begin position="27"/>
        <end position="48"/>
    </location>
</feature>
<dbReference type="AlphaFoldDB" id="A0AAV7Q7C6"/>
<keyword evidence="3" id="KW-1185">Reference proteome</keyword>
<comment type="caution">
    <text evidence="2">The sequence shown here is derived from an EMBL/GenBank/DDBJ whole genome shotgun (WGS) entry which is preliminary data.</text>
</comment>
<dbReference type="Proteomes" id="UP001066276">
    <property type="component" value="Chromosome 6"/>
</dbReference>
<accession>A0AAV7Q7C6</accession>
<reference evidence="2" key="1">
    <citation type="journal article" date="2022" name="bioRxiv">
        <title>Sequencing and chromosome-scale assembly of the giantPleurodeles waltlgenome.</title>
        <authorList>
            <person name="Brown T."/>
            <person name="Elewa A."/>
            <person name="Iarovenko S."/>
            <person name="Subramanian E."/>
            <person name="Araus A.J."/>
            <person name="Petzold A."/>
            <person name="Susuki M."/>
            <person name="Suzuki K.-i.T."/>
            <person name="Hayashi T."/>
            <person name="Toyoda A."/>
            <person name="Oliveira C."/>
            <person name="Osipova E."/>
            <person name="Leigh N.D."/>
            <person name="Simon A."/>
            <person name="Yun M.H."/>
        </authorList>
    </citation>
    <scope>NUCLEOTIDE SEQUENCE</scope>
    <source>
        <strain evidence="2">20211129_DDA</strain>
        <tissue evidence="2">Liver</tissue>
    </source>
</reference>
<organism evidence="2 3">
    <name type="scientific">Pleurodeles waltl</name>
    <name type="common">Iberian ribbed newt</name>
    <dbReference type="NCBI Taxonomy" id="8319"/>
    <lineage>
        <taxon>Eukaryota</taxon>
        <taxon>Metazoa</taxon>
        <taxon>Chordata</taxon>
        <taxon>Craniata</taxon>
        <taxon>Vertebrata</taxon>
        <taxon>Euteleostomi</taxon>
        <taxon>Amphibia</taxon>
        <taxon>Batrachia</taxon>
        <taxon>Caudata</taxon>
        <taxon>Salamandroidea</taxon>
        <taxon>Salamandridae</taxon>
        <taxon>Pleurodelinae</taxon>
        <taxon>Pleurodeles</taxon>
    </lineage>
</organism>
<gene>
    <name evidence="2" type="ORF">NDU88_002572</name>
</gene>
<dbReference type="EMBL" id="JANPWB010000010">
    <property type="protein sequence ID" value="KAJ1136154.1"/>
    <property type="molecule type" value="Genomic_DNA"/>
</dbReference>